<dbReference type="OrthoDB" id="4727201at2"/>
<evidence type="ECO:0000313" key="1">
    <source>
        <dbReference type="EMBL" id="QHB99444.1"/>
    </source>
</evidence>
<keyword evidence="2" id="KW-1185">Reference proteome</keyword>
<evidence type="ECO:0000313" key="2">
    <source>
        <dbReference type="Proteomes" id="UP000463857"/>
    </source>
</evidence>
<reference evidence="1 2" key="1">
    <citation type="journal article" date="2018" name="Int. J. Syst. Evol. Microbiol.">
        <title>Epidermidibacterium keratini gen. nov., sp. nov., a member of the family Sporichthyaceae, isolated from keratin epidermis.</title>
        <authorList>
            <person name="Lee D.G."/>
            <person name="Trujillo M.E."/>
            <person name="Kang S."/>
            <person name="Nam J.J."/>
            <person name="Kim Y.J."/>
        </authorList>
    </citation>
    <scope>NUCLEOTIDE SEQUENCE [LARGE SCALE GENOMIC DNA]</scope>
    <source>
        <strain evidence="1 2">EPI-7</strain>
    </source>
</reference>
<dbReference type="AlphaFoldDB" id="A0A7L4YJH0"/>
<evidence type="ECO:0008006" key="3">
    <source>
        <dbReference type="Google" id="ProtNLM"/>
    </source>
</evidence>
<dbReference type="Proteomes" id="UP000463857">
    <property type="component" value="Chromosome"/>
</dbReference>
<dbReference type="InParanoid" id="A0A7L4YJH0"/>
<dbReference type="EMBL" id="CP047156">
    <property type="protein sequence ID" value="QHB99444.1"/>
    <property type="molecule type" value="Genomic_DNA"/>
</dbReference>
<name>A0A7L4YJH0_9ACTN</name>
<sequence length="144" mass="16390">MTAAAHPWRDARDHGPRVDIRWHFGGDAANVTWHGDDSVTISLDKTAGQAERRCTLQHELTHLRRGRPPIGVAAKRAEEARVRAEAARLLIPFDTLVEAARWTSSWHEMAEYCWVDYPTMRNRLATCTDEEAAVLREIDGERHP</sequence>
<gene>
    <name evidence="1" type="ORF">EK0264_03545</name>
</gene>
<proteinExistence type="predicted"/>
<protein>
    <recommendedName>
        <fullName evidence="3">ImmA/IrrE family metallo-endopeptidase</fullName>
    </recommendedName>
</protein>
<accession>A0A7L4YJH0</accession>
<organism evidence="1 2">
    <name type="scientific">Epidermidibacterium keratini</name>
    <dbReference type="NCBI Taxonomy" id="1891644"/>
    <lineage>
        <taxon>Bacteria</taxon>
        <taxon>Bacillati</taxon>
        <taxon>Actinomycetota</taxon>
        <taxon>Actinomycetes</taxon>
        <taxon>Sporichthyales</taxon>
        <taxon>Sporichthyaceae</taxon>
        <taxon>Epidermidibacterium</taxon>
    </lineage>
</organism>
<dbReference type="RefSeq" id="WP_159542979.1">
    <property type="nucleotide sequence ID" value="NZ_CP047156.1"/>
</dbReference>
<dbReference type="KEGG" id="eke:EK0264_03545"/>